<reference evidence="2" key="1">
    <citation type="journal article" date="2023" name="IScience">
        <title>Live-bearing cockroach genome reveals convergent evolutionary mechanisms linked to viviparity in insects and beyond.</title>
        <authorList>
            <person name="Fouks B."/>
            <person name="Harrison M.C."/>
            <person name="Mikhailova A.A."/>
            <person name="Marchal E."/>
            <person name="English S."/>
            <person name="Carruthers M."/>
            <person name="Jennings E.C."/>
            <person name="Chiamaka E.L."/>
            <person name="Frigard R.A."/>
            <person name="Pippel M."/>
            <person name="Attardo G.M."/>
            <person name="Benoit J.B."/>
            <person name="Bornberg-Bauer E."/>
            <person name="Tobe S.S."/>
        </authorList>
    </citation>
    <scope>NUCLEOTIDE SEQUENCE</scope>
    <source>
        <strain evidence="2">Stay&amp;Tobe</strain>
    </source>
</reference>
<keyword evidence="1" id="KW-0812">Transmembrane</keyword>
<reference evidence="2" key="2">
    <citation type="submission" date="2023-05" db="EMBL/GenBank/DDBJ databases">
        <authorList>
            <person name="Fouks B."/>
        </authorList>
    </citation>
    <scope>NUCLEOTIDE SEQUENCE</scope>
    <source>
        <strain evidence="2">Stay&amp;Tobe</strain>
        <tissue evidence="2">Testes</tissue>
    </source>
</reference>
<feature type="transmembrane region" description="Helical" evidence="1">
    <location>
        <begin position="28"/>
        <end position="45"/>
    </location>
</feature>
<feature type="non-terminal residue" evidence="2">
    <location>
        <position position="92"/>
    </location>
</feature>
<dbReference type="AlphaFoldDB" id="A0AAD8EAB5"/>
<protein>
    <submittedName>
        <fullName evidence="2">Uncharacterized protein</fullName>
    </submittedName>
</protein>
<dbReference type="EMBL" id="JASPKZ010007759">
    <property type="protein sequence ID" value="KAJ9582716.1"/>
    <property type="molecule type" value="Genomic_DNA"/>
</dbReference>
<proteinExistence type="predicted"/>
<accession>A0AAD8EAB5</accession>
<organism evidence="2 3">
    <name type="scientific">Diploptera punctata</name>
    <name type="common">Pacific beetle cockroach</name>
    <dbReference type="NCBI Taxonomy" id="6984"/>
    <lineage>
        <taxon>Eukaryota</taxon>
        <taxon>Metazoa</taxon>
        <taxon>Ecdysozoa</taxon>
        <taxon>Arthropoda</taxon>
        <taxon>Hexapoda</taxon>
        <taxon>Insecta</taxon>
        <taxon>Pterygota</taxon>
        <taxon>Neoptera</taxon>
        <taxon>Polyneoptera</taxon>
        <taxon>Dictyoptera</taxon>
        <taxon>Blattodea</taxon>
        <taxon>Blaberoidea</taxon>
        <taxon>Blaberidae</taxon>
        <taxon>Diplopterinae</taxon>
        <taxon>Diploptera</taxon>
    </lineage>
</organism>
<comment type="caution">
    <text evidence="2">The sequence shown here is derived from an EMBL/GenBank/DDBJ whole genome shotgun (WGS) entry which is preliminary data.</text>
</comment>
<dbReference type="Proteomes" id="UP001233999">
    <property type="component" value="Unassembled WGS sequence"/>
</dbReference>
<keyword evidence="3" id="KW-1185">Reference proteome</keyword>
<keyword evidence="1" id="KW-0472">Membrane</keyword>
<evidence type="ECO:0000256" key="1">
    <source>
        <dbReference type="SAM" id="Phobius"/>
    </source>
</evidence>
<keyword evidence="1" id="KW-1133">Transmembrane helix</keyword>
<name>A0AAD8EAB5_DIPPU</name>
<gene>
    <name evidence="2" type="ORF">L9F63_022940</name>
</gene>
<evidence type="ECO:0000313" key="2">
    <source>
        <dbReference type="EMBL" id="KAJ9582716.1"/>
    </source>
</evidence>
<feature type="non-terminal residue" evidence="2">
    <location>
        <position position="1"/>
    </location>
</feature>
<evidence type="ECO:0000313" key="3">
    <source>
        <dbReference type="Proteomes" id="UP001233999"/>
    </source>
</evidence>
<sequence length="92" mass="10412">SITSYIKFTFSTTITLPVSLFRQLKSSITGYSLIILIATTIMVYPRHCPIKYAHSSMALCKTFLHSLLNRTSPYVSSSSPWKTQFIFGIDEI</sequence>